<organism evidence="2 3">
    <name type="scientific">Aetokthonos hydrillicola Thurmond2011</name>
    <dbReference type="NCBI Taxonomy" id="2712845"/>
    <lineage>
        <taxon>Bacteria</taxon>
        <taxon>Bacillati</taxon>
        <taxon>Cyanobacteriota</taxon>
        <taxon>Cyanophyceae</taxon>
        <taxon>Nostocales</taxon>
        <taxon>Hapalosiphonaceae</taxon>
        <taxon>Aetokthonos</taxon>
    </lineage>
</organism>
<feature type="signal peptide" evidence="1">
    <location>
        <begin position="1"/>
        <end position="30"/>
    </location>
</feature>
<proteinExistence type="predicted"/>
<keyword evidence="3" id="KW-1185">Reference proteome</keyword>
<dbReference type="EMBL" id="JAALHA020000012">
    <property type="protein sequence ID" value="MDR9897439.1"/>
    <property type="molecule type" value="Genomic_DNA"/>
</dbReference>
<evidence type="ECO:0000256" key="1">
    <source>
        <dbReference type="SAM" id="SignalP"/>
    </source>
</evidence>
<sequence>MKFSSVFSAVVSTLAVTAVTALGFTNQAQALTFSGSSAGRWGTPTAGSINTNPVYTGVGTNSFTWGQAIPDDPNFGTPPNQLTFTGQSFSTETDSVFKVGQLAYFNGTVPEGTNVNSVPLNLRVSFNDPVSVNKVFDFNFNLVNTPNTSANPLDNADYVLITRNVSNSTFTFDDGQYTLELIGFSQDDGKTNVNDFRVLEGERTTANLFAKITKVSSRRQVPEPTHIIGLSVLGIYLVSRRQRLKVKSDA</sequence>
<feature type="chain" id="PRO_5042898364" evidence="1">
    <location>
        <begin position="31"/>
        <end position="250"/>
    </location>
</feature>
<comment type="caution">
    <text evidence="2">The sequence shown here is derived from an EMBL/GenBank/DDBJ whole genome shotgun (WGS) entry which is preliminary data.</text>
</comment>
<dbReference type="InterPro" id="IPR047995">
    <property type="entry name" value="Choice_anch_K"/>
</dbReference>
<protein>
    <submittedName>
        <fullName evidence="2">Choice-of-anchor K domain-containing protein</fullName>
    </submittedName>
</protein>
<dbReference type="NCBIfam" id="TIGR02595">
    <property type="entry name" value="PEP_CTERM"/>
    <property type="match status" value="1"/>
</dbReference>
<dbReference type="Proteomes" id="UP000667802">
    <property type="component" value="Unassembled WGS sequence"/>
</dbReference>
<dbReference type="AlphaFoldDB" id="A0AAP5MBZ6"/>
<dbReference type="InterPro" id="IPR013424">
    <property type="entry name" value="Ice-binding_C"/>
</dbReference>
<keyword evidence="1" id="KW-0732">Signal</keyword>
<name>A0AAP5MBZ6_9CYAN</name>
<gene>
    <name evidence="2" type="ORF">G7B40_023135</name>
</gene>
<reference evidence="3" key="1">
    <citation type="journal article" date="2021" name="Science">
        <title>Hunting the eagle killer: A cyanobacterial neurotoxin causes vacuolar myelinopathy.</title>
        <authorList>
            <person name="Breinlinger S."/>
            <person name="Phillips T.J."/>
            <person name="Haram B.N."/>
            <person name="Mares J."/>
            <person name="Martinez Yerena J.A."/>
            <person name="Hrouzek P."/>
            <person name="Sobotka R."/>
            <person name="Henderson W.M."/>
            <person name="Schmieder P."/>
            <person name="Williams S.M."/>
            <person name="Lauderdale J.D."/>
            <person name="Wilde H.D."/>
            <person name="Gerrin W."/>
            <person name="Kust A."/>
            <person name="Washington J.W."/>
            <person name="Wagner C."/>
            <person name="Geier B."/>
            <person name="Liebeke M."/>
            <person name="Enke H."/>
            <person name="Niedermeyer T.H.J."/>
            <person name="Wilde S.B."/>
        </authorList>
    </citation>
    <scope>NUCLEOTIDE SEQUENCE [LARGE SCALE GENOMIC DNA]</scope>
    <source>
        <strain evidence="3">Thurmond2011</strain>
    </source>
</reference>
<dbReference type="RefSeq" id="WP_208339171.1">
    <property type="nucleotide sequence ID" value="NZ_CAWQFN010000498.1"/>
</dbReference>
<accession>A0AAP5MBZ6</accession>
<evidence type="ECO:0000313" key="2">
    <source>
        <dbReference type="EMBL" id="MDR9897439.1"/>
    </source>
</evidence>
<evidence type="ECO:0000313" key="3">
    <source>
        <dbReference type="Proteomes" id="UP000667802"/>
    </source>
</evidence>
<dbReference type="NCBIfam" id="NF038131">
    <property type="entry name" value="choice_anch_K"/>
    <property type="match status" value="1"/>
</dbReference>